<evidence type="ECO:0000256" key="13">
    <source>
        <dbReference type="SAM" id="MobiDB-lite"/>
    </source>
</evidence>
<keyword evidence="8" id="KW-0378">Hydrolase</keyword>
<reference evidence="16 17" key="1">
    <citation type="submission" date="2015-07" db="EMBL/GenBank/DDBJ databases">
        <title>The genome of Eufriesea mexicana.</title>
        <authorList>
            <person name="Pan H."/>
            <person name="Kapheim K."/>
        </authorList>
    </citation>
    <scope>NUCLEOTIDE SEQUENCE [LARGE SCALE GENOMIC DNA]</scope>
    <source>
        <strain evidence="16">0111107269</strain>
        <tissue evidence="16">Whole body</tissue>
    </source>
</reference>
<accession>A0A310SH38</accession>
<dbReference type="PROSITE" id="PS00140">
    <property type="entry name" value="UCH_1"/>
    <property type="match status" value="1"/>
</dbReference>
<evidence type="ECO:0000256" key="2">
    <source>
        <dbReference type="ARBA" id="ARBA00004141"/>
    </source>
</evidence>
<protein>
    <recommendedName>
        <fullName evidence="4">ubiquitinyl hydrolase 1</fullName>
        <ecNumber evidence="4">3.4.19.12</ecNumber>
    </recommendedName>
</protein>
<keyword evidence="9" id="KW-0788">Thiol protease</keyword>
<comment type="subcellular location">
    <subcellularLocation>
        <location evidence="2">Membrane</location>
        <topology evidence="2">Multi-pass membrane protein</topology>
    </subcellularLocation>
</comment>
<proteinExistence type="inferred from homology"/>
<evidence type="ECO:0000256" key="6">
    <source>
        <dbReference type="ARBA" id="ARBA00022692"/>
    </source>
</evidence>
<dbReference type="PANTHER" id="PTHR22950">
    <property type="entry name" value="AMINO ACID TRANSPORTER"/>
    <property type="match status" value="1"/>
</dbReference>
<dbReference type="PANTHER" id="PTHR22950:SF349">
    <property type="entry name" value="AMINO ACID TRANSPORTER TRANSMEMBRANE DOMAIN-CONTAINING PROTEIN"/>
    <property type="match status" value="1"/>
</dbReference>
<evidence type="ECO:0000256" key="7">
    <source>
        <dbReference type="ARBA" id="ARBA00022786"/>
    </source>
</evidence>
<feature type="region of interest" description="Disordered" evidence="13">
    <location>
        <begin position="57"/>
        <end position="77"/>
    </location>
</feature>
<dbReference type="GO" id="GO:0006511">
    <property type="term" value="P:ubiquitin-dependent protein catabolic process"/>
    <property type="evidence" value="ECO:0007669"/>
    <property type="project" value="InterPro"/>
</dbReference>
<evidence type="ECO:0000256" key="11">
    <source>
        <dbReference type="ARBA" id="ARBA00023136"/>
    </source>
</evidence>
<evidence type="ECO:0000256" key="8">
    <source>
        <dbReference type="ARBA" id="ARBA00022801"/>
    </source>
</evidence>
<evidence type="ECO:0000256" key="4">
    <source>
        <dbReference type="ARBA" id="ARBA00012759"/>
    </source>
</evidence>
<feature type="transmembrane region" description="Helical" evidence="14">
    <location>
        <begin position="414"/>
        <end position="436"/>
    </location>
</feature>
<feature type="domain" description="UCH catalytic" evidence="15">
    <location>
        <begin position="3"/>
        <end position="240"/>
    </location>
</feature>
<dbReference type="Proteomes" id="UP000250275">
    <property type="component" value="Unassembled WGS sequence"/>
</dbReference>
<feature type="transmembrane region" description="Helical" evidence="14">
    <location>
        <begin position="448"/>
        <end position="470"/>
    </location>
</feature>
<dbReference type="EC" id="3.4.19.12" evidence="4"/>
<dbReference type="Gene3D" id="3.40.532.10">
    <property type="entry name" value="Peptidase C12, ubiquitin carboxyl-terminal hydrolase"/>
    <property type="match status" value="1"/>
</dbReference>
<keyword evidence="6 14" id="KW-0812">Transmembrane</keyword>
<dbReference type="InterPro" id="IPR001578">
    <property type="entry name" value="Peptidase_C12_UCH"/>
</dbReference>
<feature type="transmembrane region" description="Helical" evidence="14">
    <location>
        <begin position="372"/>
        <end position="394"/>
    </location>
</feature>
<evidence type="ECO:0000256" key="12">
    <source>
        <dbReference type="PROSITE-ProRule" id="PRU01393"/>
    </source>
</evidence>
<dbReference type="PROSITE" id="PS52048">
    <property type="entry name" value="UCH_DOMAIN"/>
    <property type="match status" value="1"/>
</dbReference>
<dbReference type="InterPro" id="IPR013057">
    <property type="entry name" value="AA_transpt_TM"/>
</dbReference>
<gene>
    <name evidence="16" type="ORF">WN48_00328</name>
</gene>
<feature type="transmembrane region" description="Helical" evidence="14">
    <location>
        <begin position="531"/>
        <end position="551"/>
    </location>
</feature>
<keyword evidence="5" id="KW-0645">Protease</keyword>
<keyword evidence="11 14" id="KW-0472">Membrane</keyword>
<dbReference type="PRINTS" id="PR00707">
    <property type="entry name" value="UBCTHYDRLASE"/>
</dbReference>
<dbReference type="GO" id="GO:0015179">
    <property type="term" value="F:L-amino acid transmembrane transporter activity"/>
    <property type="evidence" value="ECO:0007669"/>
    <property type="project" value="TreeGrafter"/>
</dbReference>
<comment type="catalytic activity">
    <reaction evidence="1">
        <text>Thiol-dependent hydrolysis of ester, thioester, amide, peptide and isopeptide bonds formed by the C-terminal Gly of ubiquitin (a 76-residue protein attached to proteins as an intracellular targeting signal).</text>
        <dbReference type="EC" id="3.4.19.12"/>
    </reaction>
</comment>
<feature type="transmembrane region" description="Helical" evidence="14">
    <location>
        <begin position="490"/>
        <end position="519"/>
    </location>
</feature>
<keyword evidence="7" id="KW-0833">Ubl conjugation pathway</keyword>
<keyword evidence="17" id="KW-1185">Reference proteome</keyword>
<dbReference type="Pfam" id="PF01088">
    <property type="entry name" value="Peptidase_C12"/>
    <property type="match status" value="1"/>
</dbReference>
<keyword evidence="10 14" id="KW-1133">Transmembrane helix</keyword>
<evidence type="ECO:0000256" key="5">
    <source>
        <dbReference type="ARBA" id="ARBA00022670"/>
    </source>
</evidence>
<comment type="similarity">
    <text evidence="3 12">Belongs to the peptidase C12 family.</text>
</comment>
<evidence type="ECO:0000256" key="9">
    <source>
        <dbReference type="ARBA" id="ARBA00022807"/>
    </source>
</evidence>
<evidence type="ECO:0000256" key="1">
    <source>
        <dbReference type="ARBA" id="ARBA00000707"/>
    </source>
</evidence>
<dbReference type="GO" id="GO:0004843">
    <property type="term" value="F:cysteine-type deubiquitinase activity"/>
    <property type="evidence" value="ECO:0007669"/>
    <property type="project" value="UniProtKB-EC"/>
</dbReference>
<dbReference type="OrthoDB" id="1684102at2759"/>
<dbReference type="GO" id="GO:0005774">
    <property type="term" value="C:vacuolar membrane"/>
    <property type="evidence" value="ECO:0007669"/>
    <property type="project" value="TreeGrafter"/>
</dbReference>
<dbReference type="EMBL" id="KQ769940">
    <property type="protein sequence ID" value="OAD52752.1"/>
    <property type="molecule type" value="Genomic_DNA"/>
</dbReference>
<evidence type="ECO:0000313" key="17">
    <source>
        <dbReference type="Proteomes" id="UP000250275"/>
    </source>
</evidence>
<feature type="transmembrane region" description="Helical" evidence="14">
    <location>
        <begin position="557"/>
        <end position="579"/>
    </location>
</feature>
<name>A0A310SH38_9HYME</name>
<dbReference type="InterPro" id="IPR038765">
    <property type="entry name" value="Papain-like_cys_pep_sf"/>
</dbReference>
<feature type="transmembrane region" description="Helical" evidence="14">
    <location>
        <begin position="600"/>
        <end position="625"/>
    </location>
</feature>
<dbReference type="SUPFAM" id="SSF54001">
    <property type="entry name" value="Cysteine proteinases"/>
    <property type="match status" value="1"/>
</dbReference>
<evidence type="ECO:0000313" key="16">
    <source>
        <dbReference type="EMBL" id="OAD52752.1"/>
    </source>
</evidence>
<feature type="transmembrane region" description="Helical" evidence="14">
    <location>
        <begin position="313"/>
        <end position="334"/>
    </location>
</feature>
<evidence type="ECO:0000256" key="3">
    <source>
        <dbReference type="ARBA" id="ARBA00009326"/>
    </source>
</evidence>
<evidence type="ECO:0000256" key="10">
    <source>
        <dbReference type="ARBA" id="ARBA00022989"/>
    </source>
</evidence>
<dbReference type="InterPro" id="IPR036959">
    <property type="entry name" value="Peptidase_C12_UCH_sf"/>
</dbReference>
<evidence type="ECO:0000259" key="15">
    <source>
        <dbReference type="PROSITE" id="PS52048"/>
    </source>
</evidence>
<sequence>MSSWVPMESNPELLHKLGVPRDWCVVDVYGLEPDLLALVPKPVLAVILLYPLSKKGDNSLEDEEEGDKEKDTSTSKDPAVFHMKQYIHNACGTIALIHSVANNQHIIKLQDGFLKAFLDDSKDLSFTECGKLLMESDGISTTHKDVAQEGQTEMEMHKNPSVKKSSLRGDEMTLKEPHRNGSTYGAFQSKDPILAVEKGGEIEGGSDEHGISVHHPTSYLETMMHLFKGNVGSGIFALGDAFKHAGLLLAPPLTIFLGIICVHAQHILIKCNEEVTRRVNDAGATTGFAGTVELCFATGPLALRKYSVFMRQLVNVFLCITQLGFCCVYFVFIAKNMKQVLDVYGIDMSYHEHMAVILIPIMLSTWIRNLKYLVPVSSMANCLVIAGYVATMYIMCHDLPPINERRYIADWHELPLFFGTVIYSFEGITLVLPLKNEMKKPSNFSKPLGVLNVGMVIVSGMFVAMGFISYLKYGPDVAGSVTLNLESKNVLSQCIKVAISLSILLTYALQFYVPIAIIWPRIVNRFGPFTWPVLAETIFRSSMCLLTFILAEAIPQLGLFISLVGAVSSTALALIFPPIMEMVVCWQNASLGFCTISKDIIIVLIGLLGFATGTYESISSIILAFSK</sequence>
<dbReference type="InterPro" id="IPR057254">
    <property type="entry name" value="UCH_AS"/>
</dbReference>
<dbReference type="AlphaFoldDB" id="A0A310SH38"/>
<evidence type="ECO:0000256" key="14">
    <source>
        <dbReference type="SAM" id="Phobius"/>
    </source>
</evidence>
<comment type="caution">
    <text evidence="12">Lacks conserved residue(s) required for the propagation of feature annotation.</text>
</comment>
<organism evidence="16 17">
    <name type="scientific">Eufriesea mexicana</name>
    <dbReference type="NCBI Taxonomy" id="516756"/>
    <lineage>
        <taxon>Eukaryota</taxon>
        <taxon>Metazoa</taxon>
        <taxon>Ecdysozoa</taxon>
        <taxon>Arthropoda</taxon>
        <taxon>Hexapoda</taxon>
        <taxon>Insecta</taxon>
        <taxon>Pterygota</taxon>
        <taxon>Neoptera</taxon>
        <taxon>Endopterygota</taxon>
        <taxon>Hymenoptera</taxon>
        <taxon>Apocrita</taxon>
        <taxon>Aculeata</taxon>
        <taxon>Apoidea</taxon>
        <taxon>Anthophila</taxon>
        <taxon>Apidae</taxon>
        <taxon>Eufriesea</taxon>
    </lineage>
</organism>
<dbReference type="Pfam" id="PF01490">
    <property type="entry name" value="Aa_trans"/>
    <property type="match status" value="1"/>
</dbReference>